<name>A0AAV6X508_9LAMI</name>
<dbReference type="PANTHER" id="PTHR48411">
    <property type="entry name" value="OS01G0948300 PROTEIN"/>
    <property type="match status" value="1"/>
</dbReference>
<dbReference type="EMBL" id="WHWC01000008">
    <property type="protein sequence ID" value="KAG8378014.1"/>
    <property type="molecule type" value="Genomic_DNA"/>
</dbReference>
<feature type="domain" description="CRAL-TRIO" evidence="1">
    <location>
        <begin position="19"/>
        <end position="173"/>
    </location>
</feature>
<protein>
    <recommendedName>
        <fullName evidence="1">CRAL-TRIO domain-containing protein</fullName>
    </recommendedName>
</protein>
<evidence type="ECO:0000313" key="3">
    <source>
        <dbReference type="Proteomes" id="UP000826271"/>
    </source>
</evidence>
<gene>
    <name evidence="2" type="ORF">BUALT_Bualt08G0094000</name>
</gene>
<proteinExistence type="predicted"/>
<evidence type="ECO:0000313" key="2">
    <source>
        <dbReference type="EMBL" id="KAG8378014.1"/>
    </source>
</evidence>
<dbReference type="PANTHER" id="PTHR48411:SF1">
    <property type="entry name" value="OS01G0948300 PROTEIN"/>
    <property type="match status" value="1"/>
</dbReference>
<dbReference type="InterPro" id="IPR036865">
    <property type="entry name" value="CRAL-TRIO_dom_sf"/>
</dbReference>
<reference evidence="2" key="1">
    <citation type="submission" date="2019-10" db="EMBL/GenBank/DDBJ databases">
        <authorList>
            <person name="Zhang R."/>
            <person name="Pan Y."/>
            <person name="Wang J."/>
            <person name="Ma R."/>
            <person name="Yu S."/>
        </authorList>
    </citation>
    <scope>NUCLEOTIDE SEQUENCE</scope>
    <source>
        <strain evidence="2">LA-IB0</strain>
        <tissue evidence="2">Leaf</tissue>
    </source>
</reference>
<dbReference type="InterPro" id="IPR001251">
    <property type="entry name" value="CRAL-TRIO_dom"/>
</dbReference>
<dbReference type="Gene3D" id="3.40.525.10">
    <property type="entry name" value="CRAL-TRIO lipid binding domain"/>
    <property type="match status" value="1"/>
</dbReference>
<keyword evidence="3" id="KW-1185">Reference proteome</keyword>
<evidence type="ECO:0000259" key="1">
    <source>
        <dbReference type="SMART" id="SM00516"/>
    </source>
</evidence>
<dbReference type="AlphaFoldDB" id="A0AAV6X508"/>
<organism evidence="2 3">
    <name type="scientific">Buddleja alternifolia</name>
    <dbReference type="NCBI Taxonomy" id="168488"/>
    <lineage>
        <taxon>Eukaryota</taxon>
        <taxon>Viridiplantae</taxon>
        <taxon>Streptophyta</taxon>
        <taxon>Embryophyta</taxon>
        <taxon>Tracheophyta</taxon>
        <taxon>Spermatophyta</taxon>
        <taxon>Magnoliopsida</taxon>
        <taxon>eudicotyledons</taxon>
        <taxon>Gunneridae</taxon>
        <taxon>Pentapetalae</taxon>
        <taxon>asterids</taxon>
        <taxon>lamiids</taxon>
        <taxon>Lamiales</taxon>
        <taxon>Scrophulariaceae</taxon>
        <taxon>Buddlejeae</taxon>
        <taxon>Buddleja</taxon>
    </lineage>
</organism>
<dbReference type="SMART" id="SM00516">
    <property type="entry name" value="SEC14"/>
    <property type="match status" value="1"/>
</dbReference>
<dbReference type="Proteomes" id="UP000826271">
    <property type="component" value="Unassembled WGS sequence"/>
</dbReference>
<sequence length="209" mass="24261">MTSNPPPSSVLSQSEQQKLIEKLEIFKIQGRDKRGRPILRIIGKLFPARLVSVETLKKYLEDEIFSRLDGRPFSVVYVHTGVNRGENFPGISALKSIYEAIPVKVRDNLDTFYFLHPGLQSRLFLATFGRILFTGGAGGLYYKVRYVNRLEFLWDNVRRKETEMPEFVYEFDEEMEYRPRMDYGLESDHPRIVYEAPSSVSTYSTRCIA</sequence>
<dbReference type="Pfam" id="PF13716">
    <property type="entry name" value="CRAL_TRIO_2"/>
    <property type="match status" value="1"/>
</dbReference>
<accession>A0AAV6X508</accession>
<comment type="caution">
    <text evidence="2">The sequence shown here is derived from an EMBL/GenBank/DDBJ whole genome shotgun (WGS) entry which is preliminary data.</text>
</comment>